<dbReference type="InterPro" id="IPR000653">
    <property type="entry name" value="DegT/StrS_aminotransferase"/>
</dbReference>
<accession>A0ABV9Z4K7</accession>
<comment type="caution">
    <text evidence="4">The sequence shown here is derived from an EMBL/GenBank/DDBJ whole genome shotgun (WGS) entry which is preliminary data.</text>
</comment>
<gene>
    <name evidence="4" type="ORF">ACFPFW_11440</name>
</gene>
<protein>
    <submittedName>
        <fullName evidence="4">DegT/DnrJ/EryC1/StrS family aminotransferase</fullName>
    </submittedName>
</protein>
<keyword evidence="4" id="KW-0032">Aminotransferase</keyword>
<dbReference type="PANTHER" id="PTHR30244:SF34">
    <property type="entry name" value="DTDP-4-AMINO-4,6-DIDEOXYGALACTOSE TRANSAMINASE"/>
    <property type="match status" value="1"/>
</dbReference>
<dbReference type="InterPro" id="IPR015421">
    <property type="entry name" value="PyrdxlP-dep_Trfase_major"/>
</dbReference>
<dbReference type="CDD" id="cd00616">
    <property type="entry name" value="AHBA_syn"/>
    <property type="match status" value="1"/>
</dbReference>
<reference evidence="5" key="1">
    <citation type="journal article" date="2019" name="Int. J. Syst. Evol. Microbiol.">
        <title>The Global Catalogue of Microorganisms (GCM) 10K type strain sequencing project: providing services to taxonomists for standard genome sequencing and annotation.</title>
        <authorList>
            <consortium name="The Broad Institute Genomics Platform"/>
            <consortium name="The Broad Institute Genome Sequencing Center for Infectious Disease"/>
            <person name="Wu L."/>
            <person name="Ma J."/>
        </authorList>
    </citation>
    <scope>NUCLEOTIDE SEQUENCE [LARGE SCALE GENOMIC DNA]</scope>
    <source>
        <strain evidence="5">CGMCC 1.16444</strain>
    </source>
</reference>
<feature type="compositionally biased region" description="Basic and acidic residues" evidence="3">
    <location>
        <begin position="16"/>
        <end position="30"/>
    </location>
</feature>
<evidence type="ECO:0000313" key="5">
    <source>
        <dbReference type="Proteomes" id="UP001595796"/>
    </source>
</evidence>
<dbReference type="PIRSF" id="PIRSF000390">
    <property type="entry name" value="PLP_StrS"/>
    <property type="match status" value="1"/>
</dbReference>
<evidence type="ECO:0000256" key="2">
    <source>
        <dbReference type="RuleBase" id="RU004508"/>
    </source>
</evidence>
<keyword evidence="5" id="KW-1185">Reference proteome</keyword>
<evidence type="ECO:0000256" key="1">
    <source>
        <dbReference type="ARBA" id="ARBA00037999"/>
    </source>
</evidence>
<keyword evidence="2" id="KW-0663">Pyridoxal phosphate</keyword>
<comment type="similarity">
    <text evidence="1 2">Belongs to the DegT/DnrJ/EryC1 family.</text>
</comment>
<dbReference type="GO" id="GO:0008483">
    <property type="term" value="F:transaminase activity"/>
    <property type="evidence" value="ECO:0007669"/>
    <property type="project" value="UniProtKB-KW"/>
</dbReference>
<dbReference type="Proteomes" id="UP001595796">
    <property type="component" value="Unassembled WGS sequence"/>
</dbReference>
<proteinExistence type="inferred from homology"/>
<dbReference type="Gene3D" id="3.40.640.10">
    <property type="entry name" value="Type I PLP-dependent aspartate aminotransferase-like (Major domain)"/>
    <property type="match status" value="1"/>
</dbReference>
<dbReference type="InterPro" id="IPR015424">
    <property type="entry name" value="PyrdxlP-dep_Trfase"/>
</dbReference>
<sequence length="415" mass="45772">MRYRQPLETLTQSRRPTKDEPPSGPREPEVRPAPTSIPCFRPIIGEAEIEAVTEVLRSGWLTTGAKAREFEQSFAAFMGGDVEAVAVNSATAGLHLAAEACGIGPGDEVLVPTLTFTATASVIRYLGAEIVLVDVEEGTRCIDLDQAERRLTPRCKAIMPVHFAGYPCDMVEVLAFARRHGLRVIEDAAHALPTRRDGRLIGSWDSDATVFSFYASKPITTGEGGMIVTRDPKIAVRARTMRTHGLDRDAFDRFRKVGASWSYDVVAPGFKYNLTDVAAAVGVVQLSRAESFQLSRQRAAERYLEKLAGLPVECPTPAPQGGLHAWHMFPIRVNETARANRDMLIAGLTAESIGTSVHYRPLHEMTYWKERYRCEPDDFPVASRYFAGAVTLPLFPGMTDDEIDRVVAVVRNILE</sequence>
<dbReference type="PANTHER" id="PTHR30244">
    <property type="entry name" value="TRANSAMINASE"/>
    <property type="match status" value="1"/>
</dbReference>
<dbReference type="RefSeq" id="WP_114956173.1">
    <property type="nucleotide sequence ID" value="NZ_JBHSJF010000006.1"/>
</dbReference>
<evidence type="ECO:0000313" key="4">
    <source>
        <dbReference type="EMBL" id="MFC5068622.1"/>
    </source>
</evidence>
<evidence type="ECO:0000256" key="3">
    <source>
        <dbReference type="SAM" id="MobiDB-lite"/>
    </source>
</evidence>
<dbReference type="SUPFAM" id="SSF53383">
    <property type="entry name" value="PLP-dependent transferases"/>
    <property type="match status" value="1"/>
</dbReference>
<organism evidence="4 5">
    <name type="scientific">Flaviflagellibacter deserti</name>
    <dbReference type="NCBI Taxonomy" id="2267266"/>
    <lineage>
        <taxon>Bacteria</taxon>
        <taxon>Pseudomonadati</taxon>
        <taxon>Pseudomonadota</taxon>
        <taxon>Alphaproteobacteria</taxon>
        <taxon>Hyphomicrobiales</taxon>
        <taxon>Flaviflagellibacter</taxon>
    </lineage>
</organism>
<dbReference type="InterPro" id="IPR015422">
    <property type="entry name" value="PyrdxlP-dep_Trfase_small"/>
</dbReference>
<dbReference type="EMBL" id="JBHSJF010000006">
    <property type="protein sequence ID" value="MFC5068622.1"/>
    <property type="molecule type" value="Genomic_DNA"/>
</dbReference>
<feature type="region of interest" description="Disordered" evidence="3">
    <location>
        <begin position="1"/>
        <end position="37"/>
    </location>
</feature>
<dbReference type="Gene3D" id="3.90.1150.10">
    <property type="entry name" value="Aspartate Aminotransferase, domain 1"/>
    <property type="match status" value="1"/>
</dbReference>
<name>A0ABV9Z4K7_9HYPH</name>
<keyword evidence="4" id="KW-0808">Transferase</keyword>
<dbReference type="Pfam" id="PF01041">
    <property type="entry name" value="DegT_DnrJ_EryC1"/>
    <property type="match status" value="1"/>
</dbReference>